<feature type="transmembrane region" description="Helical" evidence="11">
    <location>
        <begin position="498"/>
        <end position="521"/>
    </location>
</feature>
<keyword evidence="7 11" id="KW-1133">Transmembrane helix</keyword>
<dbReference type="PRINTS" id="PR01410">
    <property type="entry name" value="CCBIOGENESIS"/>
</dbReference>
<evidence type="ECO:0000313" key="14">
    <source>
        <dbReference type="EMBL" id="AKJ03018.1"/>
    </source>
</evidence>
<feature type="transmembrane region" description="Helical" evidence="11">
    <location>
        <begin position="96"/>
        <end position="114"/>
    </location>
</feature>
<evidence type="ECO:0000259" key="12">
    <source>
        <dbReference type="Pfam" id="PF01578"/>
    </source>
</evidence>
<feature type="transmembrane region" description="Helical" evidence="11">
    <location>
        <begin position="626"/>
        <end position="645"/>
    </location>
</feature>
<dbReference type="PRINTS" id="PR01411">
    <property type="entry name" value="CCMFBIOGNSIS"/>
</dbReference>
<dbReference type="AlphaFoldDB" id="A0AAC8Q8H8"/>
<reference evidence="15 17" key="2">
    <citation type="submission" date="2018-08" db="EMBL/GenBank/DDBJ databases">
        <title>Genomic Encyclopedia of Archaeal and Bacterial Type Strains, Phase II (KMG-II): from individual species to whole genera.</title>
        <authorList>
            <person name="Goeker M."/>
        </authorList>
    </citation>
    <scope>NUCLEOTIDE SEQUENCE [LARGE SCALE GENOMIC DNA]</scope>
    <source>
        <strain evidence="15 17">DSM 2261</strain>
    </source>
</reference>
<feature type="transmembrane region" description="Helical" evidence="11">
    <location>
        <begin position="451"/>
        <end position="469"/>
    </location>
</feature>
<evidence type="ECO:0000256" key="10">
    <source>
        <dbReference type="SAM" id="MobiDB-lite"/>
    </source>
</evidence>
<gene>
    <name evidence="14" type="ORF">AA314_04644</name>
    <name evidence="15" type="ORF">ATI61_113203</name>
</gene>
<dbReference type="GO" id="GO:0017004">
    <property type="term" value="P:cytochrome complex assembly"/>
    <property type="evidence" value="ECO:0007669"/>
    <property type="project" value="UniProtKB-KW"/>
</dbReference>
<keyword evidence="5 11" id="KW-0812">Transmembrane</keyword>
<dbReference type="GO" id="GO:0016829">
    <property type="term" value="F:lyase activity"/>
    <property type="evidence" value="ECO:0007669"/>
    <property type="project" value="UniProtKB-KW"/>
</dbReference>
<reference evidence="14 16" key="1">
    <citation type="submission" date="2015-05" db="EMBL/GenBank/DDBJ databases">
        <title>Genome assembly of Archangium gephyra DSM 2261.</title>
        <authorList>
            <person name="Sharma G."/>
            <person name="Subramanian S."/>
        </authorList>
    </citation>
    <scope>NUCLEOTIDE SEQUENCE [LARGE SCALE GENOMIC DNA]</scope>
    <source>
        <strain evidence="14 16">DSM 2261</strain>
    </source>
</reference>
<dbReference type="Proteomes" id="UP000256345">
    <property type="component" value="Unassembled WGS sequence"/>
</dbReference>
<dbReference type="InterPro" id="IPR003567">
    <property type="entry name" value="Cyt_c_biogenesis"/>
</dbReference>
<dbReference type="GO" id="GO:0020037">
    <property type="term" value="F:heme binding"/>
    <property type="evidence" value="ECO:0007669"/>
    <property type="project" value="InterPro"/>
</dbReference>
<keyword evidence="14" id="KW-0456">Lyase</keyword>
<evidence type="ECO:0000256" key="7">
    <source>
        <dbReference type="ARBA" id="ARBA00022989"/>
    </source>
</evidence>
<dbReference type="GO" id="GO:0015232">
    <property type="term" value="F:heme transmembrane transporter activity"/>
    <property type="evidence" value="ECO:0007669"/>
    <property type="project" value="InterPro"/>
</dbReference>
<evidence type="ECO:0000256" key="2">
    <source>
        <dbReference type="ARBA" id="ARBA00009186"/>
    </source>
</evidence>
<evidence type="ECO:0000313" key="17">
    <source>
        <dbReference type="Proteomes" id="UP000256345"/>
    </source>
</evidence>
<protein>
    <submittedName>
        <fullName evidence="14">Cytochrome c heme lyase subunit CcmF</fullName>
    </submittedName>
    <submittedName>
        <fullName evidence="15">Cytochrome c-type biogenesis protein CcmF</fullName>
    </submittedName>
</protein>
<dbReference type="RefSeq" id="WP_047857193.1">
    <property type="nucleotide sequence ID" value="NZ_CP011509.1"/>
</dbReference>
<dbReference type="Pfam" id="PF01578">
    <property type="entry name" value="Cytochrom_C_asm"/>
    <property type="match status" value="1"/>
</dbReference>
<evidence type="ECO:0000313" key="15">
    <source>
        <dbReference type="EMBL" id="REG25139.1"/>
    </source>
</evidence>
<dbReference type="InterPro" id="IPR002541">
    <property type="entry name" value="Cyt_c_assembly"/>
</dbReference>
<feature type="transmembrane region" description="Helical" evidence="11">
    <location>
        <begin position="38"/>
        <end position="57"/>
    </location>
</feature>
<dbReference type="InterPro" id="IPR032523">
    <property type="entry name" value="CcmF_C"/>
</dbReference>
<keyword evidence="3" id="KW-1003">Cell membrane</keyword>
<dbReference type="GO" id="GO:0005886">
    <property type="term" value="C:plasma membrane"/>
    <property type="evidence" value="ECO:0007669"/>
    <property type="project" value="UniProtKB-SubCell"/>
</dbReference>
<keyword evidence="6" id="KW-0201">Cytochrome c-type biogenesis</keyword>
<dbReference type="PANTHER" id="PTHR43653:SF1">
    <property type="entry name" value="CYTOCHROME C-TYPE BIOGENESIS PROTEIN CCMF"/>
    <property type="match status" value="1"/>
</dbReference>
<feature type="transmembrane region" description="Helical" evidence="11">
    <location>
        <begin position="208"/>
        <end position="230"/>
    </location>
</feature>
<evidence type="ECO:0000313" key="16">
    <source>
        <dbReference type="Proteomes" id="UP000035579"/>
    </source>
</evidence>
<evidence type="ECO:0000256" key="6">
    <source>
        <dbReference type="ARBA" id="ARBA00022748"/>
    </source>
</evidence>
<feature type="domain" description="Cytochrome c assembly protein" evidence="12">
    <location>
        <begin position="89"/>
        <end position="296"/>
    </location>
</feature>
<comment type="subcellular location">
    <subcellularLocation>
        <location evidence="1">Cell inner membrane</location>
        <topology evidence="1">Multi-pass membrane protein</topology>
    </subcellularLocation>
</comment>
<evidence type="ECO:0000259" key="13">
    <source>
        <dbReference type="Pfam" id="PF16327"/>
    </source>
</evidence>
<feature type="transmembrane region" description="Helical" evidence="11">
    <location>
        <begin position="274"/>
        <end position="293"/>
    </location>
</feature>
<evidence type="ECO:0000256" key="1">
    <source>
        <dbReference type="ARBA" id="ARBA00004429"/>
    </source>
</evidence>
<sequence length="677" mass="73473">MNSTLGYGLVLGGLAFASFGALVGLVGGMRRDDAAFPWVMRCVWGFFLCMLGANLVMEYALLTNDFSVAYVAQVGSRATPTIFKIVSLWSALEGSILFWGVIMGTYVLAFALVHRNEHARYMSLALGTMLAVGVFFTFLIAGPANPFHSVSPVPLDGPGPNALLQNHYLMIIHPPMLYLGYVGMTVPFGIAVAALLRGQMGDAWMAPLRRWTLVAWLFLSVGIILGSWWAYAVLGWGGYWAWDPVENASFLPWLTSTAFMHSTLVHERKKMLKLWTLSLVLGSFVLTILGTFMTRSGIFNSVHSFTQSDIGPTFLGFIAVLMFVCIALLSTRGHLLVAESDIKSMVSRETTILVNNLVFVAITFTVLLGTLYPLISEAVRGIRVSVGEPYFNKMAVPGGVMVLFLMGVGPMLPWGSSDPKLVRERFWIPAAVGAAIVGACLLGGLRGFYPLLTFGLAGFVTVITLRELALPVKVRMSEKQEGFVTALLGSATKARRRFGGYIVHLGIVMIFVSVAASSAFVTHTSGTVRIGETLKIGGYQVKYLGLASGQEPHRTFVATRVQVTAPNGDVSEMAPRMNYYERMTDPVGTPAVRETAKEDLYLSLMAFSEDRGTASFNAWIFPLVGWIWWSIPLLVLGTLIAVWPARRARATAQEQERTPAAGASPEPGVGIHPGGAA</sequence>
<feature type="transmembrane region" description="Helical" evidence="11">
    <location>
        <begin position="121"/>
        <end position="141"/>
    </location>
</feature>
<comment type="similarity">
    <text evidence="2">Belongs to the CcmF/CycK/Ccl1/NrfE/CcsA family.</text>
</comment>
<keyword evidence="17" id="KW-1185">Reference proteome</keyword>
<evidence type="ECO:0000256" key="11">
    <source>
        <dbReference type="SAM" id="Phobius"/>
    </source>
</evidence>
<feature type="transmembrane region" description="Helical" evidence="11">
    <location>
        <begin position="6"/>
        <end position="26"/>
    </location>
</feature>
<evidence type="ECO:0000256" key="8">
    <source>
        <dbReference type="ARBA" id="ARBA00023136"/>
    </source>
</evidence>
<feature type="transmembrane region" description="Helical" evidence="11">
    <location>
        <begin position="176"/>
        <end position="196"/>
    </location>
</feature>
<feature type="transmembrane region" description="Helical" evidence="11">
    <location>
        <begin position="352"/>
        <end position="375"/>
    </location>
</feature>
<feature type="transmembrane region" description="Helical" evidence="11">
    <location>
        <begin position="395"/>
        <end position="414"/>
    </location>
</feature>
<keyword evidence="4" id="KW-0997">Cell inner membrane</keyword>
<dbReference type="InterPro" id="IPR003568">
    <property type="entry name" value="Cyt_c_biogenesis_CcmF"/>
</dbReference>
<feature type="transmembrane region" description="Helical" evidence="11">
    <location>
        <begin position="426"/>
        <end position="445"/>
    </location>
</feature>
<dbReference type="PANTHER" id="PTHR43653">
    <property type="entry name" value="CYTOCHROME C ASSEMBLY PROTEIN-RELATED"/>
    <property type="match status" value="1"/>
</dbReference>
<evidence type="ECO:0000256" key="5">
    <source>
        <dbReference type="ARBA" id="ARBA00022692"/>
    </source>
</evidence>
<feature type="transmembrane region" description="Helical" evidence="11">
    <location>
        <begin position="250"/>
        <end position="267"/>
    </location>
</feature>
<evidence type="ECO:0000256" key="4">
    <source>
        <dbReference type="ARBA" id="ARBA00022519"/>
    </source>
</evidence>
<comment type="function">
    <text evidence="9">Required for the biogenesis of c-type cytochromes. Possible subunit of a heme lyase.</text>
</comment>
<evidence type="ECO:0000256" key="3">
    <source>
        <dbReference type="ARBA" id="ARBA00022475"/>
    </source>
</evidence>
<dbReference type="EMBL" id="QUMU01000013">
    <property type="protein sequence ID" value="REG25139.1"/>
    <property type="molecule type" value="Genomic_DNA"/>
</dbReference>
<keyword evidence="8 11" id="KW-0472">Membrane</keyword>
<dbReference type="EMBL" id="CP011509">
    <property type="protein sequence ID" value="AKJ03018.1"/>
    <property type="molecule type" value="Genomic_DNA"/>
</dbReference>
<organism evidence="14 16">
    <name type="scientific">Archangium gephyra</name>
    <dbReference type="NCBI Taxonomy" id="48"/>
    <lineage>
        <taxon>Bacteria</taxon>
        <taxon>Pseudomonadati</taxon>
        <taxon>Myxococcota</taxon>
        <taxon>Myxococcia</taxon>
        <taxon>Myxococcales</taxon>
        <taxon>Cystobacterineae</taxon>
        <taxon>Archangiaceae</taxon>
        <taxon>Archangium</taxon>
    </lineage>
</organism>
<dbReference type="KEGG" id="age:AA314_04644"/>
<evidence type="ECO:0000256" key="9">
    <source>
        <dbReference type="ARBA" id="ARBA00037230"/>
    </source>
</evidence>
<feature type="domain" description="Cytochrome c-type biogenesis protein CcmF C-terminal" evidence="13">
    <location>
        <begin position="315"/>
        <end position="642"/>
    </location>
</feature>
<dbReference type="Proteomes" id="UP000035579">
    <property type="component" value="Chromosome"/>
</dbReference>
<name>A0AAC8Q8H8_9BACT</name>
<accession>A0AAC8Q8H8</accession>
<dbReference type="Pfam" id="PF16327">
    <property type="entry name" value="CcmF_C"/>
    <property type="match status" value="1"/>
</dbReference>
<proteinExistence type="inferred from homology"/>
<feature type="region of interest" description="Disordered" evidence="10">
    <location>
        <begin position="653"/>
        <end position="677"/>
    </location>
</feature>
<feature type="transmembrane region" description="Helical" evidence="11">
    <location>
        <begin position="313"/>
        <end position="331"/>
    </location>
</feature>